<organism evidence="2 3">
    <name type="scientific">Aspergillus coremiiformis</name>
    <dbReference type="NCBI Taxonomy" id="138285"/>
    <lineage>
        <taxon>Eukaryota</taxon>
        <taxon>Fungi</taxon>
        <taxon>Dikarya</taxon>
        <taxon>Ascomycota</taxon>
        <taxon>Pezizomycotina</taxon>
        <taxon>Eurotiomycetes</taxon>
        <taxon>Eurotiomycetidae</taxon>
        <taxon>Eurotiales</taxon>
        <taxon>Aspergillaceae</taxon>
        <taxon>Aspergillus</taxon>
        <taxon>Aspergillus subgen. Circumdati</taxon>
    </lineage>
</organism>
<evidence type="ECO:0000256" key="1">
    <source>
        <dbReference type="SAM" id="SignalP"/>
    </source>
</evidence>
<keyword evidence="3" id="KW-1185">Reference proteome</keyword>
<dbReference type="EMBL" id="ML739157">
    <property type="protein sequence ID" value="KAE8351741.1"/>
    <property type="molecule type" value="Genomic_DNA"/>
</dbReference>
<accession>A0A5N6Z267</accession>
<dbReference type="AlphaFoldDB" id="A0A5N6Z267"/>
<dbReference type="Proteomes" id="UP000327118">
    <property type="component" value="Unassembled WGS sequence"/>
</dbReference>
<evidence type="ECO:0000313" key="2">
    <source>
        <dbReference type="EMBL" id="KAE8351741.1"/>
    </source>
</evidence>
<name>A0A5N6Z267_9EURO</name>
<gene>
    <name evidence="2" type="ORF">BDV28DRAFT_149725</name>
</gene>
<feature type="chain" id="PRO_5025022706" evidence="1">
    <location>
        <begin position="24"/>
        <end position="109"/>
    </location>
</feature>
<reference evidence="3" key="1">
    <citation type="submission" date="2019-04" db="EMBL/GenBank/DDBJ databases">
        <title>Friends and foes A comparative genomics studyof 23 Aspergillus species from section Flavi.</title>
        <authorList>
            <consortium name="DOE Joint Genome Institute"/>
            <person name="Kjaerbolling I."/>
            <person name="Vesth T."/>
            <person name="Frisvad J.C."/>
            <person name="Nybo J.L."/>
            <person name="Theobald S."/>
            <person name="Kildgaard S."/>
            <person name="Isbrandt T."/>
            <person name="Kuo A."/>
            <person name="Sato A."/>
            <person name="Lyhne E.K."/>
            <person name="Kogle M.E."/>
            <person name="Wiebenga A."/>
            <person name="Kun R.S."/>
            <person name="Lubbers R.J."/>
            <person name="Makela M.R."/>
            <person name="Barry K."/>
            <person name="Chovatia M."/>
            <person name="Clum A."/>
            <person name="Daum C."/>
            <person name="Haridas S."/>
            <person name="He G."/>
            <person name="LaButti K."/>
            <person name="Lipzen A."/>
            <person name="Mondo S."/>
            <person name="Riley R."/>
            <person name="Salamov A."/>
            <person name="Simmons B.A."/>
            <person name="Magnuson J.K."/>
            <person name="Henrissat B."/>
            <person name="Mortensen U.H."/>
            <person name="Larsen T.O."/>
            <person name="Devries R.P."/>
            <person name="Grigoriev I.V."/>
            <person name="Machida M."/>
            <person name="Baker S.E."/>
            <person name="Andersen M.R."/>
        </authorList>
    </citation>
    <scope>NUCLEOTIDE SEQUENCE [LARGE SCALE GENOMIC DNA]</scope>
    <source>
        <strain evidence="3">CBS 553.77</strain>
    </source>
</reference>
<sequence length="109" mass="12043">MKTTVTAVFKFALAFLLASPVNAAPPAQENRNTQGQIVNEFEGSCKIRRGKHECSAWDANLNLVTPSSENRWFVQCSPESPCKKDGNLCFVRVVTVQSVRRVDGMATCH</sequence>
<proteinExistence type="predicted"/>
<evidence type="ECO:0000313" key="3">
    <source>
        <dbReference type="Proteomes" id="UP000327118"/>
    </source>
</evidence>
<keyword evidence="1" id="KW-0732">Signal</keyword>
<feature type="signal peptide" evidence="1">
    <location>
        <begin position="1"/>
        <end position="23"/>
    </location>
</feature>
<protein>
    <submittedName>
        <fullName evidence="2">Uncharacterized protein</fullName>
    </submittedName>
</protein>